<sequence>MREKGSSGEPPAHLNCLLRRGTLATAKGLGEIRLILRISGCPLVLSQGRDSSPVKPLRS</sequence>
<dbReference type="HOGENOM" id="CLU_2955389_0_0_3"/>
<proteinExistence type="predicted"/>
<accession>B0JW54</accession>
<name>B0JW54_MICAN</name>
<dbReference type="Proteomes" id="UP000001510">
    <property type="component" value="Chromosome"/>
</dbReference>
<reference evidence="1 2" key="1">
    <citation type="journal article" date="2007" name="DNA Res.">
        <title>Complete genomic structure of the bloom-forming toxic cyanobacterium Microcystis aeruginosa NIES-843.</title>
        <authorList>
            <person name="Kaneko T."/>
            <person name="Nakajima N."/>
            <person name="Okamoto S."/>
            <person name="Suzuki I."/>
            <person name="Tanabe Y."/>
            <person name="Tamaoki M."/>
            <person name="Nakamura Y."/>
            <person name="Kasai F."/>
            <person name="Watanabe A."/>
            <person name="Kawashima K."/>
            <person name="Kishida Y."/>
            <person name="Ono A."/>
            <person name="Shimizu Y."/>
            <person name="Takahashi C."/>
            <person name="Minami C."/>
            <person name="Fujishiro T."/>
            <person name="Kohara M."/>
            <person name="Katoh M."/>
            <person name="Nakazaki N."/>
            <person name="Nakayama S."/>
            <person name="Yamada M."/>
            <person name="Tabata S."/>
            <person name="Watanabe M.M."/>
        </authorList>
    </citation>
    <scope>NUCLEOTIDE SEQUENCE [LARGE SCALE GENOMIC DNA]</scope>
    <source>
        <strain evidence="2">NIES-843 / IAM M-247</strain>
    </source>
</reference>
<dbReference type="EnsemblBacteria" id="BAG01534">
    <property type="protein sequence ID" value="BAG01534"/>
    <property type="gene ID" value="MAE_17120"/>
</dbReference>
<dbReference type="PaxDb" id="449447-MAE_17120"/>
<dbReference type="EMBL" id="AP009552">
    <property type="protein sequence ID" value="BAG01534.1"/>
    <property type="molecule type" value="Genomic_DNA"/>
</dbReference>
<gene>
    <name evidence="1" type="ordered locus">MAE_17120</name>
</gene>
<keyword evidence="2" id="KW-1185">Reference proteome</keyword>
<protein>
    <submittedName>
        <fullName evidence="1">Uncharacterized protein</fullName>
    </submittedName>
</protein>
<organism evidence="1 2">
    <name type="scientific">Microcystis aeruginosa (strain NIES-843 / IAM M-2473)</name>
    <dbReference type="NCBI Taxonomy" id="449447"/>
    <lineage>
        <taxon>Bacteria</taxon>
        <taxon>Bacillati</taxon>
        <taxon>Cyanobacteriota</taxon>
        <taxon>Cyanophyceae</taxon>
        <taxon>Oscillatoriophycideae</taxon>
        <taxon>Chroococcales</taxon>
        <taxon>Microcystaceae</taxon>
        <taxon>Microcystis</taxon>
    </lineage>
</organism>
<evidence type="ECO:0000313" key="2">
    <source>
        <dbReference type="Proteomes" id="UP000001510"/>
    </source>
</evidence>
<dbReference type="KEGG" id="mar:MAE_17120"/>
<evidence type="ECO:0000313" key="1">
    <source>
        <dbReference type="EMBL" id="BAG01534.1"/>
    </source>
</evidence>
<dbReference type="AlphaFoldDB" id="B0JW54"/>